<comment type="caution">
    <text evidence="1">The sequence shown here is derived from an EMBL/GenBank/DDBJ whole genome shotgun (WGS) entry which is preliminary data.</text>
</comment>
<name>A0AAW2G512_9HYME</name>
<evidence type="ECO:0000313" key="2">
    <source>
        <dbReference type="Proteomes" id="UP001430953"/>
    </source>
</evidence>
<sequence>MSDAAYFSAFSEPPLETYARPPADIDRILIICRGKLIIIIFKRQRFAKTNDSFNYITTLQSGLARISICVSMENCIHRSIGKPRFSIISIYRFG</sequence>
<keyword evidence="2" id="KW-1185">Reference proteome</keyword>
<dbReference type="EMBL" id="JADYXP020000006">
    <property type="protein sequence ID" value="KAL0122613.1"/>
    <property type="molecule type" value="Genomic_DNA"/>
</dbReference>
<dbReference type="AlphaFoldDB" id="A0AAW2G512"/>
<protein>
    <submittedName>
        <fullName evidence="1">Uncharacterized protein</fullName>
    </submittedName>
</protein>
<reference evidence="1 2" key="1">
    <citation type="submission" date="2023-03" db="EMBL/GenBank/DDBJ databases">
        <title>High recombination rates correlate with genetic variation in Cardiocondyla obscurior ants.</title>
        <authorList>
            <person name="Errbii M."/>
        </authorList>
    </citation>
    <scope>NUCLEOTIDE SEQUENCE [LARGE SCALE GENOMIC DNA]</scope>
    <source>
        <strain evidence="1">Alpha-2009</strain>
        <tissue evidence="1">Whole body</tissue>
    </source>
</reference>
<organism evidence="1 2">
    <name type="scientific">Cardiocondyla obscurior</name>
    <dbReference type="NCBI Taxonomy" id="286306"/>
    <lineage>
        <taxon>Eukaryota</taxon>
        <taxon>Metazoa</taxon>
        <taxon>Ecdysozoa</taxon>
        <taxon>Arthropoda</taxon>
        <taxon>Hexapoda</taxon>
        <taxon>Insecta</taxon>
        <taxon>Pterygota</taxon>
        <taxon>Neoptera</taxon>
        <taxon>Endopterygota</taxon>
        <taxon>Hymenoptera</taxon>
        <taxon>Apocrita</taxon>
        <taxon>Aculeata</taxon>
        <taxon>Formicoidea</taxon>
        <taxon>Formicidae</taxon>
        <taxon>Myrmicinae</taxon>
        <taxon>Cardiocondyla</taxon>
    </lineage>
</organism>
<gene>
    <name evidence="1" type="ORF">PUN28_007370</name>
</gene>
<proteinExistence type="predicted"/>
<dbReference type="Proteomes" id="UP001430953">
    <property type="component" value="Unassembled WGS sequence"/>
</dbReference>
<evidence type="ECO:0000313" key="1">
    <source>
        <dbReference type="EMBL" id="KAL0122613.1"/>
    </source>
</evidence>
<accession>A0AAW2G512</accession>